<dbReference type="CDD" id="cd05299">
    <property type="entry name" value="CtBP_dh"/>
    <property type="match status" value="1"/>
</dbReference>
<evidence type="ECO:0000313" key="4">
    <source>
        <dbReference type="EMBL" id="MBJ3776945.1"/>
    </source>
</evidence>
<dbReference type="InterPro" id="IPR006140">
    <property type="entry name" value="D-isomer_DH_NAD-bd"/>
</dbReference>
<evidence type="ECO:0000256" key="1">
    <source>
        <dbReference type="RuleBase" id="RU003719"/>
    </source>
</evidence>
<dbReference type="PANTHER" id="PTHR46029:SF7">
    <property type="entry name" value="C-TERMINAL-BINDING PROTEIN"/>
    <property type="match status" value="1"/>
</dbReference>
<protein>
    <submittedName>
        <fullName evidence="4">C-terminal binding protein</fullName>
    </submittedName>
</protein>
<dbReference type="RefSeq" id="WP_198882836.1">
    <property type="nucleotide sequence ID" value="NZ_JAEKJA010000011.1"/>
</dbReference>
<dbReference type="GO" id="GO:0006357">
    <property type="term" value="P:regulation of transcription by RNA polymerase II"/>
    <property type="evidence" value="ECO:0007669"/>
    <property type="project" value="TreeGrafter"/>
</dbReference>
<keyword evidence="5" id="KW-1185">Reference proteome</keyword>
<dbReference type="AlphaFoldDB" id="A0A934IQQ8"/>
<dbReference type="EMBL" id="JAEKJA010000011">
    <property type="protein sequence ID" value="MBJ3776945.1"/>
    <property type="molecule type" value="Genomic_DNA"/>
</dbReference>
<gene>
    <name evidence="4" type="ORF">JCR33_14660</name>
</gene>
<dbReference type="InterPro" id="IPR051638">
    <property type="entry name" value="CTBP_dehydrogenase"/>
</dbReference>
<dbReference type="SUPFAM" id="SSF51735">
    <property type="entry name" value="NAD(P)-binding Rossmann-fold domains"/>
    <property type="match status" value="1"/>
</dbReference>
<evidence type="ECO:0000259" key="2">
    <source>
        <dbReference type="Pfam" id="PF00389"/>
    </source>
</evidence>
<feature type="domain" description="D-isomer specific 2-hydroxyacid dehydrogenase catalytic" evidence="2">
    <location>
        <begin position="40"/>
        <end position="329"/>
    </location>
</feature>
<dbReference type="GO" id="GO:0140297">
    <property type="term" value="F:DNA-binding transcription factor binding"/>
    <property type="evidence" value="ECO:0007669"/>
    <property type="project" value="TreeGrafter"/>
</dbReference>
<evidence type="ECO:0000313" key="5">
    <source>
        <dbReference type="Proteomes" id="UP000609531"/>
    </source>
</evidence>
<keyword evidence="1" id="KW-0560">Oxidoreductase</keyword>
<dbReference type="Pfam" id="PF00389">
    <property type="entry name" value="2-Hacid_dh"/>
    <property type="match status" value="1"/>
</dbReference>
<dbReference type="SUPFAM" id="SSF52283">
    <property type="entry name" value="Formate/glycerate dehydrogenase catalytic domain-like"/>
    <property type="match status" value="1"/>
</dbReference>
<dbReference type="Proteomes" id="UP000609531">
    <property type="component" value="Unassembled WGS sequence"/>
</dbReference>
<dbReference type="InterPro" id="IPR036291">
    <property type="entry name" value="NAD(P)-bd_dom_sf"/>
</dbReference>
<feature type="domain" description="D-isomer specific 2-hydroxyacid dehydrogenase NAD-binding" evidence="3">
    <location>
        <begin position="109"/>
        <end position="297"/>
    </location>
</feature>
<name>A0A934IQQ8_9HYPH</name>
<dbReference type="PANTHER" id="PTHR46029">
    <property type="entry name" value="C-TERMINAL-BINDING PROTEIN"/>
    <property type="match status" value="1"/>
</dbReference>
<evidence type="ECO:0000259" key="3">
    <source>
        <dbReference type="Pfam" id="PF02826"/>
    </source>
</evidence>
<proteinExistence type="inferred from homology"/>
<accession>A0A934IQQ8</accession>
<dbReference type="GO" id="GO:0051287">
    <property type="term" value="F:NAD binding"/>
    <property type="evidence" value="ECO:0007669"/>
    <property type="project" value="InterPro"/>
</dbReference>
<dbReference type="GO" id="GO:0001221">
    <property type="term" value="F:transcription coregulator binding"/>
    <property type="evidence" value="ECO:0007669"/>
    <property type="project" value="TreeGrafter"/>
</dbReference>
<dbReference type="InterPro" id="IPR006139">
    <property type="entry name" value="D-isomer_2_OHA_DH_cat_dom"/>
</dbReference>
<sequence length="344" mass="36731">MRILIVEPQFADPDMERAILGPEAEIVLYSAIRDGPVPRAELAACDGLIHYRSRNAITRADVEAMERCRIVAQAGVGFNHIDLVACAERGIPVCNTPDYGTTEVADHTVALALSLVRGVAAYNDRLRRRAIGWDAMAVPNIRRLRGATFGVVGLGRIGLAAALRMKGFECEIAFHDPYLAPGAERALGFRRTETLAELMATSDILSVNTPLNAETAGLIGPASLAAAKPGLILVNTARGGTIDLDALEAALRSGQVAAAGLDVLPREPLDYAHPLLAAWERGETWLDGRLIVTPHAAFYSPDSITDMRRIVTETAANYLTRGVLRACVNAALLAEPRPASLSAA</sequence>
<organism evidence="4 5">
    <name type="scientific">Acuticoccus mangrovi</name>
    <dbReference type="NCBI Taxonomy" id="2796142"/>
    <lineage>
        <taxon>Bacteria</taxon>
        <taxon>Pseudomonadati</taxon>
        <taxon>Pseudomonadota</taxon>
        <taxon>Alphaproteobacteria</taxon>
        <taxon>Hyphomicrobiales</taxon>
        <taxon>Amorphaceae</taxon>
        <taxon>Acuticoccus</taxon>
    </lineage>
</organism>
<comment type="caution">
    <text evidence="4">The sequence shown here is derived from an EMBL/GenBank/DDBJ whole genome shotgun (WGS) entry which is preliminary data.</text>
</comment>
<dbReference type="Pfam" id="PF02826">
    <property type="entry name" value="2-Hacid_dh_C"/>
    <property type="match status" value="1"/>
</dbReference>
<comment type="similarity">
    <text evidence="1">Belongs to the D-isomer specific 2-hydroxyacid dehydrogenase family.</text>
</comment>
<dbReference type="InterPro" id="IPR043322">
    <property type="entry name" value="CtBP"/>
</dbReference>
<dbReference type="GO" id="GO:0016616">
    <property type="term" value="F:oxidoreductase activity, acting on the CH-OH group of donors, NAD or NADP as acceptor"/>
    <property type="evidence" value="ECO:0007669"/>
    <property type="project" value="InterPro"/>
</dbReference>
<dbReference type="Gene3D" id="3.40.50.720">
    <property type="entry name" value="NAD(P)-binding Rossmann-like Domain"/>
    <property type="match status" value="2"/>
</dbReference>
<reference evidence="4" key="1">
    <citation type="submission" date="2020-12" db="EMBL/GenBank/DDBJ databases">
        <title>Bacterial taxonomy.</title>
        <authorList>
            <person name="Pan X."/>
        </authorList>
    </citation>
    <scope>NUCLEOTIDE SEQUENCE</scope>
    <source>
        <strain evidence="4">B2012</strain>
    </source>
</reference>
<dbReference type="GO" id="GO:0003714">
    <property type="term" value="F:transcription corepressor activity"/>
    <property type="evidence" value="ECO:0007669"/>
    <property type="project" value="InterPro"/>
</dbReference>